<keyword evidence="9 27" id="KW-0808">Transferase</keyword>
<dbReference type="SUPFAM" id="SSF53955">
    <property type="entry name" value="Lysozyme-like"/>
    <property type="match status" value="1"/>
</dbReference>
<dbReference type="GO" id="GO:0030288">
    <property type="term" value="C:outer membrane-bounded periplasmic space"/>
    <property type="evidence" value="ECO:0007669"/>
    <property type="project" value="TreeGrafter"/>
</dbReference>
<dbReference type="GO" id="GO:0005886">
    <property type="term" value="C:plasma membrane"/>
    <property type="evidence" value="ECO:0007669"/>
    <property type="project" value="UniProtKB-SubCell"/>
</dbReference>
<dbReference type="Pfam" id="PF00912">
    <property type="entry name" value="Transgly"/>
    <property type="match status" value="1"/>
</dbReference>
<dbReference type="GO" id="GO:0006508">
    <property type="term" value="P:proteolysis"/>
    <property type="evidence" value="ECO:0007669"/>
    <property type="project" value="UniProtKB-KW"/>
</dbReference>
<organism evidence="27">
    <name type="scientific">hydrothermal vent metagenome</name>
    <dbReference type="NCBI Taxonomy" id="652676"/>
    <lineage>
        <taxon>unclassified sequences</taxon>
        <taxon>metagenomes</taxon>
        <taxon>ecological metagenomes</taxon>
    </lineage>
</organism>
<keyword evidence="13" id="KW-0735">Signal-anchor</keyword>
<evidence type="ECO:0000256" key="7">
    <source>
        <dbReference type="ARBA" id="ARBA00022670"/>
    </source>
</evidence>
<dbReference type="AlphaFoldDB" id="A0A3B1BDU4"/>
<evidence type="ECO:0000259" key="26">
    <source>
        <dbReference type="Pfam" id="PF17092"/>
    </source>
</evidence>
<keyword evidence="8 27" id="KW-0328">Glycosyltransferase</keyword>
<dbReference type="PANTHER" id="PTHR32282:SF27">
    <property type="entry name" value="PENICILLIN-BINDING PROTEIN 1A"/>
    <property type="match status" value="1"/>
</dbReference>
<accession>A0A3B1BDU4</accession>
<dbReference type="EC" id="2.4.99.28" evidence="21"/>
<dbReference type="GO" id="GO:0071555">
    <property type="term" value="P:cell wall organization"/>
    <property type="evidence" value="ECO:0007669"/>
    <property type="project" value="UniProtKB-KW"/>
</dbReference>
<evidence type="ECO:0000256" key="14">
    <source>
        <dbReference type="ARBA" id="ARBA00022984"/>
    </source>
</evidence>
<dbReference type="Pfam" id="PF17092">
    <property type="entry name" value="PCB_OB"/>
    <property type="match status" value="1"/>
</dbReference>
<keyword evidence="5" id="KW-0997">Cell inner membrane</keyword>
<dbReference type="GO" id="GO:0008658">
    <property type="term" value="F:penicillin binding"/>
    <property type="evidence" value="ECO:0007669"/>
    <property type="project" value="InterPro"/>
</dbReference>
<evidence type="ECO:0000313" key="27">
    <source>
        <dbReference type="EMBL" id="VAX10183.1"/>
    </source>
</evidence>
<keyword evidence="14" id="KW-0573">Peptidoglycan synthesis</keyword>
<keyword evidence="18" id="KW-0511">Multifunctional enzyme</keyword>
<comment type="catalytic activity">
    <reaction evidence="20">
        <text>Preferential cleavage: (Ac)2-L-Lys-D-Ala-|-D-Ala. Also transpeptidation of peptidyl-alanyl moieties that are N-acyl substituents of D-alanine.</text>
        <dbReference type="EC" id="3.4.16.4"/>
    </reaction>
</comment>
<evidence type="ECO:0000259" key="25">
    <source>
        <dbReference type="Pfam" id="PF00912"/>
    </source>
</evidence>
<dbReference type="GO" id="GO:0009252">
    <property type="term" value="P:peptidoglycan biosynthetic process"/>
    <property type="evidence" value="ECO:0007669"/>
    <property type="project" value="UniProtKB-KW"/>
</dbReference>
<dbReference type="InterPro" id="IPR001460">
    <property type="entry name" value="PCN-bd_Tpept"/>
</dbReference>
<keyword evidence="19" id="KW-0961">Cell wall biogenesis/degradation</keyword>
<dbReference type="InterPro" id="IPR001264">
    <property type="entry name" value="Glyco_trans_51"/>
</dbReference>
<feature type="region of interest" description="Disordered" evidence="23">
    <location>
        <begin position="827"/>
        <end position="852"/>
    </location>
</feature>
<protein>
    <recommendedName>
        <fullName evidence="3">Penicillin-binding protein 1A</fullName>
        <ecNumber evidence="21">2.4.99.28</ecNumber>
        <ecNumber evidence="2">3.4.16.4</ecNumber>
    </recommendedName>
</protein>
<evidence type="ECO:0000256" key="3">
    <source>
        <dbReference type="ARBA" id="ARBA00018638"/>
    </source>
</evidence>
<evidence type="ECO:0000256" key="5">
    <source>
        <dbReference type="ARBA" id="ARBA00022519"/>
    </source>
</evidence>
<dbReference type="InterPro" id="IPR050396">
    <property type="entry name" value="Glycosyltr_51/Transpeptidase"/>
</dbReference>
<evidence type="ECO:0000256" key="1">
    <source>
        <dbReference type="ARBA" id="ARBA00004249"/>
    </source>
</evidence>
<dbReference type="SUPFAM" id="SSF56601">
    <property type="entry name" value="beta-lactamase/transpeptidase-like"/>
    <property type="match status" value="1"/>
</dbReference>
<evidence type="ECO:0000256" key="2">
    <source>
        <dbReference type="ARBA" id="ARBA00012448"/>
    </source>
</evidence>
<comment type="catalytic activity">
    <reaction evidence="22">
        <text>[GlcNAc-(1-&gt;4)-Mur2Ac(oyl-L-Ala-gamma-D-Glu-L-Lys-D-Ala-D-Ala)](n)-di-trans,octa-cis-undecaprenyl diphosphate + beta-D-GlcNAc-(1-&gt;4)-Mur2Ac(oyl-L-Ala-gamma-D-Glu-L-Lys-D-Ala-D-Ala)-di-trans,octa-cis-undecaprenyl diphosphate = [GlcNAc-(1-&gt;4)-Mur2Ac(oyl-L-Ala-gamma-D-Glu-L-Lys-D-Ala-D-Ala)](n+1)-di-trans,octa-cis-undecaprenyl diphosphate + di-trans,octa-cis-undecaprenyl diphosphate + H(+)</text>
        <dbReference type="Rhea" id="RHEA:23708"/>
        <dbReference type="Rhea" id="RHEA-COMP:9602"/>
        <dbReference type="Rhea" id="RHEA-COMP:9603"/>
        <dbReference type="ChEBI" id="CHEBI:15378"/>
        <dbReference type="ChEBI" id="CHEBI:58405"/>
        <dbReference type="ChEBI" id="CHEBI:60033"/>
        <dbReference type="ChEBI" id="CHEBI:78435"/>
        <dbReference type="EC" id="2.4.99.28"/>
    </reaction>
</comment>
<keyword evidence="15" id="KW-1133">Transmembrane helix</keyword>
<gene>
    <name evidence="27" type="ORF">MNBD_GAMMA25-652</name>
</gene>
<keyword evidence="4" id="KW-1003">Cell membrane</keyword>
<keyword evidence="16" id="KW-0472">Membrane</keyword>
<evidence type="ECO:0000256" key="12">
    <source>
        <dbReference type="ARBA" id="ARBA00022960"/>
    </source>
</evidence>
<sequence length="852" mass="95271">MRPIIKKFVTLCLASVLTLTLLGTIGGMGAYIYITPKLPEISTLKDVQLQVPLRVFARNGEMIAEFGEMKRTPLKYEEFPESLIHAVLAAEDDRFFEHPGVDYQGILRAAWLLVRTGERSQGGSTITMQVARNFFLSREKTFLRKINEIFLALKIEGELSKEDILALYLNKIYLGKRSYGFAAAAQVYYGKPLAELDLSEIAMVAGLPKAPSSYNPVVAPERARIRRDYVLGRMLTLGYIIKSDFDTATQIEVHAGVHGQNIEVEAPYVAEMVRNKMFNRYGEATYTSGFEVYTTIDAGLQRAANRALRDDLLAYERRHGYRGVIKHVDLFALDDEADELSAWADLLQEVKPVGHLLPALIISVGDETAYAFTRDGRLAYLGWEQIKWARRVIDENHLGRELKSAGEALKMGDVVYLAAAEKGCHWLAQIPRVAGALVSLQPQDGATDALVGGFDYYQSKFNRVIQAQRQPGSSFKPFVYTAALDKGYTPASIINDAPVVFDAPGLEDTWRPENYSGRFYGPTRLRQALVKSRNLVSIRLLRDIGIGYTTRYAARFGFKPKNLPRDLSLALGSGIITPYELATAYAVFANGGYKVEPYIIDYISRDRQLVDMTYPLRVCRECDAEAKLEAEEKVAQKLQQDSVAVELAAGRKVAPSKSEEPWTLSEEYAELDAQAWLQIRQGPRRPHRAKRVLTEQTAYLINTMLRDVIRKGTGRRALVLKRKDLGGKTGTTNDQRDAWFTGFNGQVATIAWVGFDTPQPLGNHETGARAALPMWISYMRAALQDRPETLLEQPSGIVSVRIDPETGELANANQSDAIFEYFRSENVPKREMDDQPADGPAATDSDITEQLF</sequence>
<evidence type="ECO:0000256" key="11">
    <source>
        <dbReference type="ARBA" id="ARBA00022801"/>
    </source>
</evidence>
<evidence type="ECO:0000256" key="21">
    <source>
        <dbReference type="ARBA" id="ARBA00044770"/>
    </source>
</evidence>
<dbReference type="InterPro" id="IPR031376">
    <property type="entry name" value="PCB_OB"/>
</dbReference>
<evidence type="ECO:0000256" key="17">
    <source>
        <dbReference type="ARBA" id="ARBA00023251"/>
    </source>
</evidence>
<evidence type="ECO:0000259" key="24">
    <source>
        <dbReference type="Pfam" id="PF00905"/>
    </source>
</evidence>
<dbReference type="GO" id="GO:0008955">
    <property type="term" value="F:peptidoglycan glycosyltransferase activity"/>
    <property type="evidence" value="ECO:0007669"/>
    <property type="project" value="UniProtKB-EC"/>
</dbReference>
<dbReference type="InterPro" id="IPR012338">
    <property type="entry name" value="Beta-lactam/transpept-like"/>
</dbReference>
<evidence type="ECO:0000256" key="8">
    <source>
        <dbReference type="ARBA" id="ARBA00022676"/>
    </source>
</evidence>
<evidence type="ECO:0000256" key="10">
    <source>
        <dbReference type="ARBA" id="ARBA00022692"/>
    </source>
</evidence>
<keyword evidence="12" id="KW-0133">Cell shape</keyword>
<proteinExistence type="predicted"/>
<evidence type="ECO:0000256" key="4">
    <source>
        <dbReference type="ARBA" id="ARBA00022475"/>
    </source>
</evidence>
<evidence type="ECO:0000256" key="23">
    <source>
        <dbReference type="SAM" id="MobiDB-lite"/>
    </source>
</evidence>
<evidence type="ECO:0000256" key="9">
    <source>
        <dbReference type="ARBA" id="ARBA00022679"/>
    </source>
</evidence>
<comment type="subcellular location">
    <subcellularLocation>
        <location evidence="1">Cell inner membrane</location>
        <topology evidence="1">Single-pass type II membrane protein</topology>
    </subcellularLocation>
</comment>
<evidence type="ECO:0000256" key="22">
    <source>
        <dbReference type="ARBA" id="ARBA00049902"/>
    </source>
</evidence>
<evidence type="ECO:0000256" key="20">
    <source>
        <dbReference type="ARBA" id="ARBA00034000"/>
    </source>
</evidence>
<dbReference type="EMBL" id="UOFY01000046">
    <property type="protein sequence ID" value="VAX10183.1"/>
    <property type="molecule type" value="Genomic_DNA"/>
</dbReference>
<dbReference type="NCBIfam" id="TIGR02074">
    <property type="entry name" value="PBP_1a_fam"/>
    <property type="match status" value="1"/>
</dbReference>
<reference evidence="27" key="1">
    <citation type="submission" date="2018-06" db="EMBL/GenBank/DDBJ databases">
        <authorList>
            <person name="Zhirakovskaya E."/>
        </authorList>
    </citation>
    <scope>NUCLEOTIDE SEQUENCE</scope>
</reference>
<dbReference type="Gene3D" id="1.10.3810.10">
    <property type="entry name" value="Biosynthetic peptidoglycan transglycosylase-like"/>
    <property type="match status" value="1"/>
</dbReference>
<evidence type="ECO:0000256" key="16">
    <source>
        <dbReference type="ARBA" id="ARBA00023136"/>
    </source>
</evidence>
<feature type="domain" description="Penicillin-binding protein transpeptidase" evidence="24">
    <location>
        <begin position="435"/>
        <end position="744"/>
    </location>
</feature>
<dbReference type="InterPro" id="IPR036950">
    <property type="entry name" value="PBP_transglycosylase"/>
</dbReference>
<feature type="domain" description="Glycosyl transferase family 51" evidence="25">
    <location>
        <begin position="60"/>
        <end position="234"/>
    </location>
</feature>
<keyword evidence="6" id="KW-0121">Carboxypeptidase</keyword>
<dbReference type="GO" id="GO:0008360">
    <property type="term" value="P:regulation of cell shape"/>
    <property type="evidence" value="ECO:0007669"/>
    <property type="project" value="UniProtKB-KW"/>
</dbReference>
<evidence type="ECO:0000256" key="6">
    <source>
        <dbReference type="ARBA" id="ARBA00022645"/>
    </source>
</evidence>
<dbReference type="GO" id="GO:0046677">
    <property type="term" value="P:response to antibiotic"/>
    <property type="evidence" value="ECO:0007669"/>
    <property type="project" value="UniProtKB-KW"/>
</dbReference>
<keyword evidence="7" id="KW-0645">Protease</keyword>
<feature type="domain" description="Penicillin-binding protein OB-like" evidence="26">
    <location>
        <begin position="321"/>
        <end position="433"/>
    </location>
</feature>
<keyword evidence="10" id="KW-0812">Transmembrane</keyword>
<dbReference type="GO" id="GO:0009002">
    <property type="term" value="F:serine-type D-Ala-D-Ala carboxypeptidase activity"/>
    <property type="evidence" value="ECO:0007669"/>
    <property type="project" value="UniProtKB-EC"/>
</dbReference>
<evidence type="ECO:0000256" key="15">
    <source>
        <dbReference type="ARBA" id="ARBA00022989"/>
    </source>
</evidence>
<evidence type="ECO:0000256" key="18">
    <source>
        <dbReference type="ARBA" id="ARBA00023268"/>
    </source>
</evidence>
<dbReference type="PANTHER" id="PTHR32282">
    <property type="entry name" value="BINDING PROTEIN TRANSPEPTIDASE, PUTATIVE-RELATED"/>
    <property type="match status" value="1"/>
</dbReference>
<dbReference type="InterPro" id="IPR023346">
    <property type="entry name" value="Lysozyme-like_dom_sf"/>
</dbReference>
<evidence type="ECO:0000256" key="19">
    <source>
        <dbReference type="ARBA" id="ARBA00023316"/>
    </source>
</evidence>
<dbReference type="EC" id="3.4.16.4" evidence="2"/>
<dbReference type="Pfam" id="PF00905">
    <property type="entry name" value="Transpeptidase"/>
    <property type="match status" value="1"/>
</dbReference>
<keyword evidence="11" id="KW-0378">Hydrolase</keyword>
<evidence type="ECO:0000256" key="13">
    <source>
        <dbReference type="ARBA" id="ARBA00022968"/>
    </source>
</evidence>
<name>A0A3B1BDU4_9ZZZZ</name>
<dbReference type="Gene3D" id="3.40.710.10">
    <property type="entry name" value="DD-peptidase/beta-lactamase superfamily"/>
    <property type="match status" value="2"/>
</dbReference>
<keyword evidence="17" id="KW-0046">Antibiotic resistance</keyword>
<dbReference type="FunFam" id="1.10.3810.10:FF:000003">
    <property type="entry name" value="Penicillin-binding protein 1a"/>
    <property type="match status" value="1"/>
</dbReference>